<keyword evidence="3" id="KW-1185">Reference proteome</keyword>
<dbReference type="Proteomes" id="UP000292702">
    <property type="component" value="Unassembled WGS sequence"/>
</dbReference>
<name>A0A4R0RBL0_9APHY</name>
<evidence type="ECO:0000256" key="1">
    <source>
        <dbReference type="SAM" id="SignalP"/>
    </source>
</evidence>
<evidence type="ECO:0000313" key="3">
    <source>
        <dbReference type="Proteomes" id="UP000292702"/>
    </source>
</evidence>
<feature type="chain" id="PRO_5020918977" evidence="1">
    <location>
        <begin position="26"/>
        <end position="79"/>
    </location>
</feature>
<protein>
    <submittedName>
        <fullName evidence="2">Uncharacterized protein</fullName>
    </submittedName>
</protein>
<dbReference type="OrthoDB" id="10536226at2759"/>
<accession>A0A4R0RBL0</accession>
<keyword evidence="1" id="KW-0732">Signal</keyword>
<reference evidence="2 3" key="1">
    <citation type="submission" date="2018-11" db="EMBL/GenBank/DDBJ databases">
        <title>Genome assembly of Steccherinum ochraceum LE-BIN_3174, the white-rot fungus of the Steccherinaceae family (The Residual Polyporoid clade, Polyporales, Basidiomycota).</title>
        <authorList>
            <person name="Fedorova T.V."/>
            <person name="Glazunova O.A."/>
            <person name="Landesman E.O."/>
            <person name="Moiseenko K.V."/>
            <person name="Psurtseva N.V."/>
            <person name="Savinova O.S."/>
            <person name="Shakhova N.V."/>
            <person name="Tyazhelova T.V."/>
            <person name="Vasina D.V."/>
        </authorList>
    </citation>
    <scope>NUCLEOTIDE SEQUENCE [LARGE SCALE GENOMIC DNA]</scope>
    <source>
        <strain evidence="2 3">LE-BIN_3174</strain>
    </source>
</reference>
<gene>
    <name evidence="2" type="ORF">EIP91_003632</name>
</gene>
<sequence>MANKAFTLFLMTIVFAAAALLPASAAPIPGQSLSHAKRLVDYDCTFLPDDQKPARCADGTPLIPPVPKLAVSYRREVYP</sequence>
<evidence type="ECO:0000313" key="2">
    <source>
        <dbReference type="EMBL" id="TCD64772.1"/>
    </source>
</evidence>
<proteinExistence type="predicted"/>
<dbReference type="AlphaFoldDB" id="A0A4R0RBL0"/>
<feature type="signal peptide" evidence="1">
    <location>
        <begin position="1"/>
        <end position="25"/>
    </location>
</feature>
<comment type="caution">
    <text evidence="2">The sequence shown here is derived from an EMBL/GenBank/DDBJ whole genome shotgun (WGS) entry which is preliminary data.</text>
</comment>
<dbReference type="EMBL" id="RWJN01000216">
    <property type="protein sequence ID" value="TCD64772.1"/>
    <property type="molecule type" value="Genomic_DNA"/>
</dbReference>
<organism evidence="2 3">
    <name type="scientific">Steccherinum ochraceum</name>
    <dbReference type="NCBI Taxonomy" id="92696"/>
    <lineage>
        <taxon>Eukaryota</taxon>
        <taxon>Fungi</taxon>
        <taxon>Dikarya</taxon>
        <taxon>Basidiomycota</taxon>
        <taxon>Agaricomycotina</taxon>
        <taxon>Agaricomycetes</taxon>
        <taxon>Polyporales</taxon>
        <taxon>Steccherinaceae</taxon>
        <taxon>Steccherinum</taxon>
    </lineage>
</organism>